<keyword evidence="5 9" id="KW-0238">DNA-binding</keyword>
<evidence type="ECO:0000256" key="3">
    <source>
        <dbReference type="ARBA" id="ARBA00023012"/>
    </source>
</evidence>
<dbReference type="InterPro" id="IPR039420">
    <property type="entry name" value="WalR-like"/>
</dbReference>
<evidence type="ECO:0000313" key="13">
    <source>
        <dbReference type="Proteomes" id="UP000050326"/>
    </source>
</evidence>
<dbReference type="CDD" id="cd00383">
    <property type="entry name" value="trans_reg_C"/>
    <property type="match status" value="1"/>
</dbReference>
<dbReference type="FunFam" id="1.10.10.10:FF:000005">
    <property type="entry name" value="Two-component system response regulator"/>
    <property type="match status" value="1"/>
</dbReference>
<dbReference type="Pfam" id="PF00486">
    <property type="entry name" value="Trans_reg_C"/>
    <property type="match status" value="1"/>
</dbReference>
<dbReference type="InterPro" id="IPR036388">
    <property type="entry name" value="WH-like_DNA-bd_sf"/>
</dbReference>
<dbReference type="EMBL" id="LKET01000029">
    <property type="protein sequence ID" value="KPU44767.1"/>
    <property type="molecule type" value="Genomic_DNA"/>
</dbReference>
<dbReference type="Pfam" id="PF00072">
    <property type="entry name" value="Response_reg"/>
    <property type="match status" value="1"/>
</dbReference>
<dbReference type="InterPro" id="IPR001867">
    <property type="entry name" value="OmpR/PhoB-type_DNA-bd"/>
</dbReference>
<keyword evidence="13" id="KW-1185">Reference proteome</keyword>
<sequence length="228" mass="26550">MASQKILIVEDEIKIARFLELELNHEGYLVEQVNDGREGLKKALEGEFDLIVLDIMLPKMNGMEVLRRLRQSSEVPVIMLTARDETMDKVMGLDMGANDYVTKPFAIEELLARIRAALKRKSTQNIKPNVLQLGNLKLDLDRHALMYNNEPVELTKREFDLLRYFMENKNIVITREKALQAVWGYDYMGDTNVVDVYIRYLRSKIDDRYNIKLLHTVRGVGYILKDEK</sequence>
<dbReference type="PANTHER" id="PTHR48111">
    <property type="entry name" value="REGULATOR OF RPOS"/>
    <property type="match status" value="1"/>
</dbReference>
<dbReference type="AlphaFoldDB" id="A0A0P8X1S6"/>
<name>A0A0P8X1S6_9CLOT</name>
<evidence type="ECO:0000259" key="10">
    <source>
        <dbReference type="PROSITE" id="PS50110"/>
    </source>
</evidence>
<dbReference type="SMART" id="SM00862">
    <property type="entry name" value="Trans_reg_C"/>
    <property type="match status" value="1"/>
</dbReference>
<feature type="domain" description="Response regulatory" evidence="10">
    <location>
        <begin position="5"/>
        <end position="118"/>
    </location>
</feature>
<dbReference type="FunFam" id="3.40.50.2300:FF:000001">
    <property type="entry name" value="DNA-binding response regulator PhoB"/>
    <property type="match status" value="1"/>
</dbReference>
<reference evidence="12 13" key="1">
    <citation type="submission" date="2015-09" db="EMBL/GenBank/DDBJ databases">
        <title>Genome sequence of Oxobacter pfennigii DSM 3222.</title>
        <authorList>
            <person name="Poehlein A."/>
            <person name="Bengelsdorf F.R."/>
            <person name="Schiel-Bengelsdorf B."/>
            <person name="Duerre P."/>
            <person name="Daniel R."/>
        </authorList>
    </citation>
    <scope>NUCLEOTIDE SEQUENCE [LARGE SCALE GENOMIC DNA]</scope>
    <source>
        <strain evidence="12 13">DSM 3222</strain>
    </source>
</reference>
<evidence type="ECO:0000256" key="4">
    <source>
        <dbReference type="ARBA" id="ARBA00023015"/>
    </source>
</evidence>
<dbReference type="PANTHER" id="PTHR48111:SF22">
    <property type="entry name" value="REGULATOR OF RPOS"/>
    <property type="match status" value="1"/>
</dbReference>
<dbReference type="GO" id="GO:0005829">
    <property type="term" value="C:cytosol"/>
    <property type="evidence" value="ECO:0007669"/>
    <property type="project" value="TreeGrafter"/>
</dbReference>
<dbReference type="SMART" id="SM00448">
    <property type="entry name" value="REC"/>
    <property type="match status" value="1"/>
</dbReference>
<evidence type="ECO:0000256" key="5">
    <source>
        <dbReference type="ARBA" id="ARBA00023125"/>
    </source>
</evidence>
<feature type="domain" description="OmpR/PhoB-type" evidence="11">
    <location>
        <begin position="128"/>
        <end position="226"/>
    </location>
</feature>
<dbReference type="PROSITE" id="PS51755">
    <property type="entry name" value="OMPR_PHOB"/>
    <property type="match status" value="1"/>
</dbReference>
<dbReference type="Proteomes" id="UP000050326">
    <property type="component" value="Unassembled WGS sequence"/>
</dbReference>
<dbReference type="InterPro" id="IPR011006">
    <property type="entry name" value="CheY-like_superfamily"/>
</dbReference>
<gene>
    <name evidence="12" type="primary">arlR_1</name>
    <name evidence="12" type="ORF">OXPF_18530</name>
</gene>
<dbReference type="STRING" id="36849.OXPF_18530"/>
<feature type="DNA-binding region" description="OmpR/PhoB-type" evidence="9">
    <location>
        <begin position="128"/>
        <end position="226"/>
    </location>
</feature>
<dbReference type="InterPro" id="IPR001789">
    <property type="entry name" value="Sig_transdc_resp-reg_receiver"/>
</dbReference>
<feature type="modified residue" description="4-aspartylphosphate" evidence="8">
    <location>
        <position position="54"/>
    </location>
</feature>
<evidence type="ECO:0000256" key="7">
    <source>
        <dbReference type="ARBA" id="ARBA00024867"/>
    </source>
</evidence>
<keyword evidence="6" id="KW-0804">Transcription</keyword>
<evidence type="ECO:0000256" key="8">
    <source>
        <dbReference type="PROSITE-ProRule" id="PRU00169"/>
    </source>
</evidence>
<dbReference type="GO" id="GO:0006355">
    <property type="term" value="P:regulation of DNA-templated transcription"/>
    <property type="evidence" value="ECO:0007669"/>
    <property type="project" value="InterPro"/>
</dbReference>
<accession>A0A0P8X1S6</accession>
<dbReference type="GO" id="GO:0000156">
    <property type="term" value="F:phosphorelay response regulator activity"/>
    <property type="evidence" value="ECO:0007669"/>
    <property type="project" value="TreeGrafter"/>
</dbReference>
<dbReference type="Gene3D" id="6.10.250.690">
    <property type="match status" value="1"/>
</dbReference>
<evidence type="ECO:0000256" key="2">
    <source>
        <dbReference type="ARBA" id="ARBA00022553"/>
    </source>
</evidence>
<evidence type="ECO:0000256" key="1">
    <source>
        <dbReference type="ARBA" id="ARBA00018672"/>
    </source>
</evidence>
<evidence type="ECO:0000313" key="12">
    <source>
        <dbReference type="EMBL" id="KPU44767.1"/>
    </source>
</evidence>
<dbReference type="SUPFAM" id="SSF52172">
    <property type="entry name" value="CheY-like"/>
    <property type="match status" value="1"/>
</dbReference>
<proteinExistence type="predicted"/>
<dbReference type="RefSeq" id="WP_278308373.1">
    <property type="nucleotide sequence ID" value="NZ_LKET01000029.1"/>
</dbReference>
<dbReference type="Gene3D" id="1.10.10.10">
    <property type="entry name" value="Winged helix-like DNA-binding domain superfamily/Winged helix DNA-binding domain"/>
    <property type="match status" value="1"/>
</dbReference>
<protein>
    <recommendedName>
        <fullName evidence="1">Stage 0 sporulation protein A homolog</fullName>
    </recommendedName>
</protein>
<evidence type="ECO:0000259" key="11">
    <source>
        <dbReference type="PROSITE" id="PS51755"/>
    </source>
</evidence>
<dbReference type="GO" id="GO:0032993">
    <property type="term" value="C:protein-DNA complex"/>
    <property type="evidence" value="ECO:0007669"/>
    <property type="project" value="TreeGrafter"/>
</dbReference>
<keyword evidence="2 8" id="KW-0597">Phosphoprotein</keyword>
<comment type="caution">
    <text evidence="12">The sequence shown here is derived from an EMBL/GenBank/DDBJ whole genome shotgun (WGS) entry which is preliminary data.</text>
</comment>
<evidence type="ECO:0000256" key="6">
    <source>
        <dbReference type="ARBA" id="ARBA00023163"/>
    </source>
</evidence>
<dbReference type="GO" id="GO:0000976">
    <property type="term" value="F:transcription cis-regulatory region binding"/>
    <property type="evidence" value="ECO:0007669"/>
    <property type="project" value="TreeGrafter"/>
</dbReference>
<comment type="function">
    <text evidence="7">May play the central regulatory role in sporulation. It may be an element of the effector pathway responsible for the activation of sporulation genes in response to nutritional stress. Spo0A may act in concert with spo0H (a sigma factor) to control the expression of some genes that are critical to the sporulation process.</text>
</comment>
<keyword evidence="4" id="KW-0805">Transcription regulation</keyword>
<dbReference type="PROSITE" id="PS50110">
    <property type="entry name" value="RESPONSE_REGULATORY"/>
    <property type="match status" value="1"/>
</dbReference>
<evidence type="ECO:0000256" key="9">
    <source>
        <dbReference type="PROSITE-ProRule" id="PRU01091"/>
    </source>
</evidence>
<keyword evidence="3" id="KW-0902">Two-component regulatory system</keyword>
<dbReference type="Gene3D" id="3.40.50.2300">
    <property type="match status" value="1"/>
</dbReference>
<organism evidence="12 13">
    <name type="scientific">Oxobacter pfennigii</name>
    <dbReference type="NCBI Taxonomy" id="36849"/>
    <lineage>
        <taxon>Bacteria</taxon>
        <taxon>Bacillati</taxon>
        <taxon>Bacillota</taxon>
        <taxon>Clostridia</taxon>
        <taxon>Eubacteriales</taxon>
        <taxon>Clostridiaceae</taxon>
        <taxon>Oxobacter</taxon>
    </lineage>
</organism>
<dbReference type="PATRIC" id="fig|36849.3.peg.1951"/>